<name>A0AAV2RL98_MEGNR</name>
<dbReference type="GO" id="GO:0004222">
    <property type="term" value="F:metalloendopeptidase activity"/>
    <property type="evidence" value="ECO:0007669"/>
    <property type="project" value="InterPro"/>
</dbReference>
<reference evidence="2 3" key="1">
    <citation type="submission" date="2024-05" db="EMBL/GenBank/DDBJ databases">
        <authorList>
            <person name="Wallberg A."/>
        </authorList>
    </citation>
    <scope>NUCLEOTIDE SEQUENCE [LARGE SCALE GENOMIC DNA]</scope>
</reference>
<dbReference type="EMBL" id="CAXKWB010025259">
    <property type="protein sequence ID" value="CAL4127736.1"/>
    <property type="molecule type" value="Genomic_DNA"/>
</dbReference>
<feature type="chain" id="PRO_5043965734" description="Endothelin-converting enzyme 1" evidence="1">
    <location>
        <begin position="28"/>
        <end position="115"/>
    </location>
</feature>
<feature type="signal peptide" evidence="1">
    <location>
        <begin position="1"/>
        <end position="27"/>
    </location>
</feature>
<dbReference type="InterPro" id="IPR000718">
    <property type="entry name" value="Peptidase_M13"/>
</dbReference>
<dbReference type="AlphaFoldDB" id="A0AAV2RL98"/>
<dbReference type="SUPFAM" id="SSF55486">
    <property type="entry name" value="Metalloproteases ('zincins'), catalytic domain"/>
    <property type="match status" value="1"/>
</dbReference>
<organism evidence="2 3">
    <name type="scientific">Meganyctiphanes norvegica</name>
    <name type="common">Northern krill</name>
    <name type="synonym">Thysanopoda norvegica</name>
    <dbReference type="NCBI Taxonomy" id="48144"/>
    <lineage>
        <taxon>Eukaryota</taxon>
        <taxon>Metazoa</taxon>
        <taxon>Ecdysozoa</taxon>
        <taxon>Arthropoda</taxon>
        <taxon>Crustacea</taxon>
        <taxon>Multicrustacea</taxon>
        <taxon>Malacostraca</taxon>
        <taxon>Eumalacostraca</taxon>
        <taxon>Eucarida</taxon>
        <taxon>Euphausiacea</taxon>
        <taxon>Euphausiidae</taxon>
        <taxon>Meganyctiphanes</taxon>
    </lineage>
</organism>
<dbReference type="GO" id="GO:0016485">
    <property type="term" value="P:protein processing"/>
    <property type="evidence" value="ECO:0007669"/>
    <property type="project" value="TreeGrafter"/>
</dbReference>
<evidence type="ECO:0000256" key="1">
    <source>
        <dbReference type="SAM" id="SignalP"/>
    </source>
</evidence>
<dbReference type="PANTHER" id="PTHR11733:SF167">
    <property type="entry name" value="FI17812P1-RELATED"/>
    <property type="match status" value="1"/>
</dbReference>
<evidence type="ECO:0000313" key="3">
    <source>
        <dbReference type="Proteomes" id="UP001497623"/>
    </source>
</evidence>
<sequence>FGQCVVASMLLLITILVTVRHIHFLQAVGLAREKRQGLDTVSSSSAECVGSHEDLCLSAPCVHAASRIMKAMDTSIDPCQDFFKYACNGWIRKNEHKIIEEQVFMLQILMKCLKS</sequence>
<dbReference type="PANTHER" id="PTHR11733">
    <property type="entry name" value="ZINC METALLOPROTEASE FAMILY M13 NEPRILYSIN-RELATED"/>
    <property type="match status" value="1"/>
</dbReference>
<feature type="non-terminal residue" evidence="2">
    <location>
        <position position="1"/>
    </location>
</feature>
<keyword evidence="3" id="KW-1185">Reference proteome</keyword>
<accession>A0AAV2RL98</accession>
<evidence type="ECO:0008006" key="4">
    <source>
        <dbReference type="Google" id="ProtNLM"/>
    </source>
</evidence>
<protein>
    <recommendedName>
        <fullName evidence="4">Endothelin-converting enzyme 1</fullName>
    </recommendedName>
</protein>
<comment type="caution">
    <text evidence="2">The sequence shown here is derived from an EMBL/GenBank/DDBJ whole genome shotgun (WGS) entry which is preliminary data.</text>
</comment>
<evidence type="ECO:0000313" key="2">
    <source>
        <dbReference type="EMBL" id="CAL4127736.1"/>
    </source>
</evidence>
<dbReference type="PROSITE" id="PS51885">
    <property type="entry name" value="NEPRILYSIN"/>
    <property type="match status" value="1"/>
</dbReference>
<dbReference type="Gene3D" id="3.40.390.10">
    <property type="entry name" value="Collagenase (Catalytic Domain)"/>
    <property type="match status" value="1"/>
</dbReference>
<dbReference type="Proteomes" id="UP001497623">
    <property type="component" value="Unassembled WGS sequence"/>
</dbReference>
<gene>
    <name evidence="2" type="ORF">MNOR_LOCUS25913</name>
</gene>
<proteinExistence type="predicted"/>
<keyword evidence="1" id="KW-0732">Signal</keyword>
<dbReference type="GO" id="GO:0005886">
    <property type="term" value="C:plasma membrane"/>
    <property type="evidence" value="ECO:0007669"/>
    <property type="project" value="TreeGrafter"/>
</dbReference>
<dbReference type="InterPro" id="IPR024079">
    <property type="entry name" value="MetalloPept_cat_dom_sf"/>
</dbReference>